<dbReference type="Pfam" id="PF13577">
    <property type="entry name" value="SnoaL_4"/>
    <property type="match status" value="1"/>
</dbReference>
<dbReference type="Gene3D" id="3.10.450.50">
    <property type="match status" value="1"/>
</dbReference>
<dbReference type="KEGG" id="mpof:MPOR_48170"/>
<dbReference type="SUPFAM" id="SSF54427">
    <property type="entry name" value="NTF2-like"/>
    <property type="match status" value="1"/>
</dbReference>
<dbReference type="InterPro" id="IPR037401">
    <property type="entry name" value="SnoaL-like"/>
</dbReference>
<organism evidence="2 3">
    <name type="scientific">Mycolicibacterium poriferae</name>
    <dbReference type="NCBI Taxonomy" id="39694"/>
    <lineage>
        <taxon>Bacteria</taxon>
        <taxon>Bacillati</taxon>
        <taxon>Actinomycetota</taxon>
        <taxon>Actinomycetes</taxon>
        <taxon>Mycobacteriales</taxon>
        <taxon>Mycobacteriaceae</taxon>
        <taxon>Mycolicibacterium</taxon>
    </lineage>
</organism>
<feature type="domain" description="SnoaL-like" evidence="1">
    <location>
        <begin position="14"/>
        <end position="139"/>
    </location>
</feature>
<evidence type="ECO:0000259" key="1">
    <source>
        <dbReference type="Pfam" id="PF13577"/>
    </source>
</evidence>
<protein>
    <recommendedName>
        <fullName evidence="1">SnoaL-like domain-containing protein</fullName>
    </recommendedName>
</protein>
<sequence>MSDERLDALEQRLQALEDERAISRLIAAYGPLVDSGDAAAAADLWASEGTYDVGDWVMFSRADVAAMVESEAHQGLIGRGCCHFFGPPVVTVTGDTAVAVCESVLMVRGDEHGYRIMRAGVHLVNLRRHGERWEITDRTARQLDGSGRAAELVAVGLRGWGR</sequence>
<dbReference type="Proteomes" id="UP000466785">
    <property type="component" value="Chromosome"/>
</dbReference>
<dbReference type="AlphaFoldDB" id="A0A6N4VGN5"/>
<evidence type="ECO:0000313" key="3">
    <source>
        <dbReference type="Proteomes" id="UP000466785"/>
    </source>
</evidence>
<dbReference type="EMBL" id="AP022570">
    <property type="protein sequence ID" value="BBX53791.1"/>
    <property type="molecule type" value="Genomic_DNA"/>
</dbReference>
<dbReference type="InterPro" id="IPR032710">
    <property type="entry name" value="NTF2-like_dom_sf"/>
</dbReference>
<proteinExistence type="predicted"/>
<gene>
    <name evidence="2" type="ORF">MPOR_48170</name>
</gene>
<evidence type="ECO:0000313" key="2">
    <source>
        <dbReference type="EMBL" id="BBX53791.1"/>
    </source>
</evidence>
<keyword evidence="3" id="KW-1185">Reference proteome</keyword>
<accession>A0A6N4VGN5</accession>
<name>A0A6N4VGN5_9MYCO</name>
<reference evidence="2 3" key="1">
    <citation type="journal article" date="2019" name="Emerg. Microbes Infect.">
        <title>Comprehensive subspecies identification of 175 nontuberculous mycobacteria species based on 7547 genomic profiles.</title>
        <authorList>
            <person name="Matsumoto Y."/>
            <person name="Kinjo T."/>
            <person name="Motooka D."/>
            <person name="Nabeya D."/>
            <person name="Jung N."/>
            <person name="Uechi K."/>
            <person name="Horii T."/>
            <person name="Iida T."/>
            <person name="Fujita J."/>
            <person name="Nakamura S."/>
        </authorList>
    </citation>
    <scope>NUCLEOTIDE SEQUENCE [LARGE SCALE GENOMIC DNA]</scope>
    <source>
        <strain evidence="2 3">JCM 12603</strain>
    </source>
</reference>
<dbReference type="RefSeq" id="WP_163678358.1">
    <property type="nucleotide sequence ID" value="NZ_AP022570.1"/>
</dbReference>